<evidence type="ECO:0000313" key="2">
    <source>
        <dbReference type="Proteomes" id="UP000186336"/>
    </source>
</evidence>
<organism evidence="1 2">
    <name type="scientific">Tateyamaria omphalii</name>
    <dbReference type="NCBI Taxonomy" id="299262"/>
    <lineage>
        <taxon>Bacteria</taxon>
        <taxon>Pseudomonadati</taxon>
        <taxon>Pseudomonadota</taxon>
        <taxon>Alphaproteobacteria</taxon>
        <taxon>Rhodobacterales</taxon>
        <taxon>Roseobacteraceae</taxon>
        <taxon>Tateyamaria</taxon>
    </lineage>
</organism>
<reference evidence="1 2" key="1">
    <citation type="submission" date="2017-01" db="EMBL/GenBank/DDBJ databases">
        <title>Complete genome of Tateyamaria omphalii DOK1-4 isolated from seawater in Dokdo.</title>
        <authorList>
            <person name="Kim J.H."/>
            <person name="Chi W.-J."/>
        </authorList>
    </citation>
    <scope>NUCLEOTIDE SEQUENCE [LARGE SCALE GENOMIC DNA]</scope>
    <source>
        <strain evidence="1 2">DOK1-4</strain>
    </source>
</reference>
<gene>
    <name evidence="1" type="ORF">BWR18_10390</name>
</gene>
<accession>A0A1P8MVG7</accession>
<dbReference type="EMBL" id="CP019312">
    <property type="protein sequence ID" value="APX12044.1"/>
    <property type="molecule type" value="Genomic_DNA"/>
</dbReference>
<name>A0A1P8MVG7_9RHOB</name>
<dbReference type="STRING" id="299262.BWR18_10390"/>
<dbReference type="Pfam" id="PF14247">
    <property type="entry name" value="DUF4344"/>
    <property type="match status" value="1"/>
</dbReference>
<sequence>MLTSTDDQMVRALYAFCLVIFAAPATANEVPERVGNALLHVIAHEIGHAVLREFDLPILGPEEDIAEDFATTFVYLTLPDRAEAIVEARAAQHRADGATPGPFSEYRPDTQLAGRMICLLYGFDPDRYADLADRNDMDADARDTCADMAPELLRSWRRTLEPLWIDPDARVTEVGLRADPDLEAVAVANHALVETALNMLARIDWHSRVTLHLEQCDGTAGWQRNGRTIFLCSAYVDRMIAQLAD</sequence>
<protein>
    <submittedName>
        <fullName evidence="1">Uncharacterized protein</fullName>
    </submittedName>
</protein>
<dbReference type="KEGG" id="tom:BWR18_10390"/>
<evidence type="ECO:0000313" key="1">
    <source>
        <dbReference type="EMBL" id="APX12044.1"/>
    </source>
</evidence>
<dbReference type="Proteomes" id="UP000186336">
    <property type="component" value="Chromosome"/>
</dbReference>
<keyword evidence="2" id="KW-1185">Reference proteome</keyword>
<dbReference type="OrthoDB" id="935695at2"/>
<proteinExistence type="predicted"/>
<dbReference type="RefSeq" id="WP_076628043.1">
    <property type="nucleotide sequence ID" value="NZ_CP019312.1"/>
</dbReference>
<dbReference type="InterPro" id="IPR025644">
    <property type="entry name" value="DUF4344"/>
</dbReference>
<dbReference type="AlphaFoldDB" id="A0A1P8MVG7"/>